<dbReference type="AlphaFoldDB" id="A0A177CMW6"/>
<accession>A0A177CMW6</accession>
<dbReference type="InParanoid" id="A0A177CMW6"/>
<feature type="transmembrane region" description="Helical" evidence="2">
    <location>
        <begin position="6"/>
        <end position="28"/>
    </location>
</feature>
<dbReference type="GeneID" id="28770294"/>
<feature type="compositionally biased region" description="Polar residues" evidence="1">
    <location>
        <begin position="127"/>
        <end position="138"/>
    </location>
</feature>
<dbReference type="OrthoDB" id="10618233at2759"/>
<dbReference type="Proteomes" id="UP000077069">
    <property type="component" value="Unassembled WGS sequence"/>
</dbReference>
<name>A0A177CMW6_9PLEO</name>
<dbReference type="RefSeq" id="XP_018039230.1">
    <property type="nucleotide sequence ID" value="XM_018186808.1"/>
</dbReference>
<gene>
    <name evidence="3" type="ORF">CC84DRAFT_593194</name>
</gene>
<protein>
    <submittedName>
        <fullName evidence="3">Uncharacterized protein</fullName>
    </submittedName>
</protein>
<evidence type="ECO:0000313" key="4">
    <source>
        <dbReference type="Proteomes" id="UP000077069"/>
    </source>
</evidence>
<evidence type="ECO:0000313" key="3">
    <source>
        <dbReference type="EMBL" id="OAG08865.1"/>
    </source>
</evidence>
<keyword evidence="2" id="KW-1133">Transmembrane helix</keyword>
<evidence type="ECO:0000256" key="1">
    <source>
        <dbReference type="SAM" id="MobiDB-lite"/>
    </source>
</evidence>
<sequence length="177" mass="19422">MSTAAKAGIGAGCGVGALVICALVFFLWRRHREKSNHQHAAALTSAGQDSNPNPHTARQPMTEEQSAKYAATADQMLHSPRERYSDLMPTTGTTSPSPPYAPAGYGYELASSPVPQQYYPRPPSPRMSEQQRMYSPGNSVEMYHPVPVEVSGLHSPRPQPAYPMRGTDPSQVDEWRR</sequence>
<keyword evidence="4" id="KW-1185">Reference proteome</keyword>
<feature type="region of interest" description="Disordered" evidence="1">
    <location>
        <begin position="38"/>
        <end position="177"/>
    </location>
</feature>
<dbReference type="EMBL" id="KV441550">
    <property type="protein sequence ID" value="OAG08865.1"/>
    <property type="molecule type" value="Genomic_DNA"/>
</dbReference>
<feature type="compositionally biased region" description="Polar residues" evidence="1">
    <location>
        <begin position="45"/>
        <end position="56"/>
    </location>
</feature>
<feature type="compositionally biased region" description="Low complexity" evidence="1">
    <location>
        <begin position="102"/>
        <end position="119"/>
    </location>
</feature>
<evidence type="ECO:0000256" key="2">
    <source>
        <dbReference type="SAM" id="Phobius"/>
    </source>
</evidence>
<organism evidence="3 4">
    <name type="scientific">Paraphaeosphaeria sporulosa</name>
    <dbReference type="NCBI Taxonomy" id="1460663"/>
    <lineage>
        <taxon>Eukaryota</taxon>
        <taxon>Fungi</taxon>
        <taxon>Dikarya</taxon>
        <taxon>Ascomycota</taxon>
        <taxon>Pezizomycotina</taxon>
        <taxon>Dothideomycetes</taxon>
        <taxon>Pleosporomycetidae</taxon>
        <taxon>Pleosporales</taxon>
        <taxon>Massarineae</taxon>
        <taxon>Didymosphaeriaceae</taxon>
        <taxon>Paraphaeosphaeria</taxon>
    </lineage>
</organism>
<reference evidence="3 4" key="1">
    <citation type="submission" date="2016-05" db="EMBL/GenBank/DDBJ databases">
        <title>Comparative analysis of secretome profiles of manganese(II)-oxidizing ascomycete fungi.</title>
        <authorList>
            <consortium name="DOE Joint Genome Institute"/>
            <person name="Zeiner C.A."/>
            <person name="Purvine S.O."/>
            <person name="Zink E.M."/>
            <person name="Wu S."/>
            <person name="Pasa-Tolic L."/>
            <person name="Chaput D.L."/>
            <person name="Haridas S."/>
            <person name="Grigoriev I.V."/>
            <person name="Santelli C.M."/>
            <person name="Hansel C.M."/>
        </authorList>
    </citation>
    <scope>NUCLEOTIDE SEQUENCE [LARGE SCALE GENOMIC DNA]</scope>
    <source>
        <strain evidence="3 4">AP3s5-JAC2a</strain>
    </source>
</reference>
<proteinExistence type="predicted"/>
<keyword evidence="2" id="KW-0812">Transmembrane</keyword>
<keyword evidence="2" id="KW-0472">Membrane</keyword>